<comment type="caution">
    <text evidence="2">The sequence shown here is derived from an EMBL/GenBank/DDBJ whole genome shotgun (WGS) entry which is preliminary data.</text>
</comment>
<reference evidence="3 5" key="2">
    <citation type="submission" date="2015-07" db="EMBL/GenBank/DDBJ databases">
        <title>Whole genome sequence of Ardenticatena maritima DSM 23922.</title>
        <authorList>
            <person name="Hemp J."/>
            <person name="Ward L.M."/>
            <person name="Pace L.A."/>
            <person name="Fischer W.W."/>
        </authorList>
    </citation>
    <scope>NUCLEOTIDE SEQUENCE [LARGE SCALE GENOMIC DNA]</scope>
    <source>
        <strain evidence="3 5">110S</strain>
    </source>
</reference>
<dbReference type="GO" id="GO:0043571">
    <property type="term" value="P:maintenance of CRISPR repeat elements"/>
    <property type="evidence" value="ECO:0007669"/>
    <property type="project" value="InterPro"/>
</dbReference>
<sequence length="258" mass="28887">MKVVVFDLWGDYGHFRRFFTTSSPLTYSFPPPTAVRGIVGAILGLDKDEYLVATADLAVGVRVLAAVKRVRWGQNLIFTKGSGDKFDPTLFRDRKGDQNKTLRTQVKYEYLKAPRFRLYVGGDAVLLDELAALLQEHRTHYTVSLGLSELLADFAYVGTYTARQLPPGTYDLSTVFPAEVLDAEHGLQEALHPGIKLAKERVAIYLAPDRTPLLYQDVVLDMGGRPVRVTVKEPVYQLDSEEVVYLWPPASTRIPASR</sequence>
<proteinExistence type="predicted"/>
<dbReference type="Gene3D" id="3.30.70.2660">
    <property type="match status" value="1"/>
</dbReference>
<dbReference type="InterPro" id="IPR013422">
    <property type="entry name" value="CRISPR-assoc_prot_Cas5_N"/>
</dbReference>
<dbReference type="Proteomes" id="UP000050502">
    <property type="component" value="Unassembled WGS sequence"/>
</dbReference>
<dbReference type="NCBIfam" id="TIGR02593">
    <property type="entry name" value="CRISPR_cas5"/>
    <property type="match status" value="1"/>
</dbReference>
<organism evidence="2 4">
    <name type="scientific">Ardenticatena maritima</name>
    <dbReference type="NCBI Taxonomy" id="872965"/>
    <lineage>
        <taxon>Bacteria</taxon>
        <taxon>Bacillati</taxon>
        <taxon>Chloroflexota</taxon>
        <taxon>Ardenticatenia</taxon>
        <taxon>Ardenticatenales</taxon>
        <taxon>Ardenticatenaceae</taxon>
        <taxon>Ardenticatena</taxon>
    </lineage>
</organism>
<dbReference type="Proteomes" id="UP000037784">
    <property type="component" value="Unassembled WGS sequence"/>
</dbReference>
<accession>A0A0M9UE06</accession>
<reference evidence="4" key="3">
    <citation type="submission" date="2015-08" db="EMBL/GenBank/DDBJ databases">
        <title>Draft Genome Sequence of a Heterotrophic Facultative Anaerobic Bacterium Ardenticatena maritima Strain 110S.</title>
        <authorList>
            <person name="Kawaichi S."/>
            <person name="Yoshida T."/>
            <person name="Sako Y."/>
            <person name="Nakamura R."/>
        </authorList>
    </citation>
    <scope>NUCLEOTIDE SEQUENCE [LARGE SCALE GENOMIC DNA]</scope>
    <source>
        <strain evidence="4">110S</strain>
    </source>
</reference>
<keyword evidence="4" id="KW-1185">Reference proteome</keyword>
<dbReference type="GO" id="GO:0051607">
    <property type="term" value="P:defense response to virus"/>
    <property type="evidence" value="ECO:0007669"/>
    <property type="project" value="UniProtKB-KW"/>
</dbReference>
<keyword evidence="1" id="KW-0051">Antiviral defense</keyword>
<evidence type="ECO:0000313" key="5">
    <source>
        <dbReference type="Proteomes" id="UP000050502"/>
    </source>
</evidence>
<reference evidence="2 4" key="1">
    <citation type="journal article" date="2015" name="Genome Announc.">
        <title>Draft Genome Sequence of a Heterotrophic Facultative Anaerobic Thermophilic Bacterium, Ardenticatena maritima Strain 110ST.</title>
        <authorList>
            <person name="Kawaichi S."/>
            <person name="Yoshida T."/>
            <person name="Sako Y."/>
            <person name="Nakamura R."/>
        </authorList>
    </citation>
    <scope>NUCLEOTIDE SEQUENCE [LARGE SCALE GENOMIC DNA]</scope>
    <source>
        <strain evidence="2 4">110S</strain>
    </source>
</reference>
<evidence type="ECO:0000313" key="2">
    <source>
        <dbReference type="EMBL" id="GAP64530.1"/>
    </source>
</evidence>
<name>A0A0M9UE06_9CHLR</name>
<dbReference type="EMBL" id="LGKN01000003">
    <property type="protein sequence ID" value="KPL89585.1"/>
    <property type="molecule type" value="Genomic_DNA"/>
</dbReference>
<dbReference type="RefSeq" id="WP_054494200.1">
    <property type="nucleotide sequence ID" value="NZ_BBZA01000278.1"/>
</dbReference>
<protein>
    <recommendedName>
        <fullName evidence="6">CRISPR-associated protein Cas5h</fullName>
    </recommendedName>
</protein>
<dbReference type="STRING" id="872965.SE16_03980"/>
<dbReference type="InterPro" id="IPR013421">
    <property type="entry name" value="CRISPR-assoc_prot_Cas5_HALMA"/>
</dbReference>
<dbReference type="EMBL" id="BBZA01000278">
    <property type="protein sequence ID" value="GAP64530.1"/>
    <property type="molecule type" value="Genomic_DNA"/>
</dbReference>
<evidence type="ECO:0000256" key="1">
    <source>
        <dbReference type="ARBA" id="ARBA00023118"/>
    </source>
</evidence>
<dbReference type="InterPro" id="IPR021124">
    <property type="entry name" value="CRISPR-assoc_prot_Cas5"/>
</dbReference>
<dbReference type="OrthoDB" id="1805474at2"/>
<evidence type="ECO:0000313" key="4">
    <source>
        <dbReference type="Proteomes" id="UP000037784"/>
    </source>
</evidence>
<gene>
    <name evidence="2" type="ORF">ARMA_2953</name>
    <name evidence="3" type="ORF">SE16_03980</name>
</gene>
<dbReference type="Pfam" id="PF09704">
    <property type="entry name" value="Cas_Cas5d"/>
    <property type="match status" value="1"/>
</dbReference>
<evidence type="ECO:0000313" key="3">
    <source>
        <dbReference type="EMBL" id="KPL89585.1"/>
    </source>
</evidence>
<evidence type="ECO:0008006" key="6">
    <source>
        <dbReference type="Google" id="ProtNLM"/>
    </source>
</evidence>
<dbReference type="NCBIfam" id="TIGR02592">
    <property type="entry name" value="cas_Cas5h"/>
    <property type="match status" value="1"/>
</dbReference>
<dbReference type="InParanoid" id="A0A0M9UE06"/>
<dbReference type="AlphaFoldDB" id="A0A0M9UE06"/>